<dbReference type="EMBL" id="CAOJ01017369">
    <property type="protein sequence ID" value="CCO37628.1"/>
    <property type="molecule type" value="Genomic_DNA"/>
</dbReference>
<evidence type="ECO:0000256" key="1">
    <source>
        <dbReference type="SAM" id="Coils"/>
    </source>
</evidence>
<dbReference type="AlphaFoldDB" id="M5CCI4"/>
<organism evidence="2 3">
    <name type="scientific">Thanatephorus cucumeris (strain AG1-IB / isolate 7/3/14)</name>
    <name type="common">Lettuce bottom rot fungus</name>
    <name type="synonym">Rhizoctonia solani</name>
    <dbReference type="NCBI Taxonomy" id="1108050"/>
    <lineage>
        <taxon>Eukaryota</taxon>
        <taxon>Fungi</taxon>
        <taxon>Dikarya</taxon>
        <taxon>Basidiomycota</taxon>
        <taxon>Agaricomycotina</taxon>
        <taxon>Agaricomycetes</taxon>
        <taxon>Cantharellales</taxon>
        <taxon>Ceratobasidiaceae</taxon>
        <taxon>Rhizoctonia</taxon>
        <taxon>Rhizoctonia solani AG-1</taxon>
    </lineage>
</organism>
<comment type="caution">
    <text evidence="2">The sequence shown here is derived from an EMBL/GenBank/DDBJ whole genome shotgun (WGS) entry which is preliminary data.</text>
</comment>
<feature type="coiled-coil region" evidence="1">
    <location>
        <begin position="65"/>
        <end position="152"/>
    </location>
</feature>
<name>M5CCI4_THACB</name>
<reference evidence="2 3" key="1">
    <citation type="journal article" date="2013" name="J. Biotechnol.">
        <title>Establishment and interpretation of the genome sequence of the phytopathogenic fungus Rhizoctonia solani AG1-IB isolate 7/3/14.</title>
        <authorList>
            <person name="Wibberg D.W."/>
            <person name="Jelonek L.J."/>
            <person name="Rupp O.R."/>
            <person name="Hennig M.H."/>
            <person name="Eikmeyer F.E."/>
            <person name="Goesmann A.G."/>
            <person name="Hartmann A.H."/>
            <person name="Borriss R.B."/>
            <person name="Grosch R.G."/>
            <person name="Puehler A.P."/>
            <person name="Schlueter A.S."/>
        </authorList>
    </citation>
    <scope>NUCLEOTIDE SEQUENCE [LARGE SCALE GENOMIC DNA]</scope>
    <source>
        <strain evidence="3">AG1-IB / isolate 7/3/14</strain>
    </source>
</reference>
<dbReference type="Proteomes" id="UP000012065">
    <property type="component" value="Unassembled WGS sequence"/>
</dbReference>
<dbReference type="InterPro" id="IPR027267">
    <property type="entry name" value="AH/BAR_dom_sf"/>
</dbReference>
<protein>
    <submittedName>
        <fullName evidence="2">Uncharacterized protein</fullName>
    </submittedName>
</protein>
<evidence type="ECO:0000313" key="2">
    <source>
        <dbReference type="EMBL" id="CCO37628.1"/>
    </source>
</evidence>
<gene>
    <name evidence="2" type="ORF">BN14_11785</name>
</gene>
<dbReference type="SUPFAM" id="SSF103657">
    <property type="entry name" value="BAR/IMD domain-like"/>
    <property type="match status" value="1"/>
</dbReference>
<dbReference type="HOGENOM" id="CLU_1489982_0_0_1"/>
<keyword evidence="1" id="KW-0175">Coiled coil</keyword>
<evidence type="ECO:0000313" key="3">
    <source>
        <dbReference type="Proteomes" id="UP000012065"/>
    </source>
</evidence>
<accession>M5CCI4</accession>
<sequence length="181" mass="21630">MHYYLVFNPIAFIACAYFRVHSYILRILHFDHFFQNHLDLINSHNYHEEQARNHELNTQLVEDRLLRSTQHIQALNEELRKSKQEWTDVCEELEVAEELLQETREELRLLKEDHEDDAIAQRAQHQQLRIARDQAEAQVNEFHAQIQDIISNSVGYIAGYKDRTIYAYVNNYLPFAPNNDH</sequence>
<proteinExistence type="predicted"/>